<dbReference type="InterPro" id="IPR027885">
    <property type="entry name" value="UPF0728"/>
</dbReference>
<evidence type="ECO:0000313" key="2">
    <source>
        <dbReference type="EMBL" id="GBP19736.1"/>
    </source>
</evidence>
<organism evidence="2 3">
    <name type="scientific">Eumeta variegata</name>
    <name type="common">Bagworm moth</name>
    <name type="synonym">Eumeta japonica</name>
    <dbReference type="NCBI Taxonomy" id="151549"/>
    <lineage>
        <taxon>Eukaryota</taxon>
        <taxon>Metazoa</taxon>
        <taxon>Ecdysozoa</taxon>
        <taxon>Arthropoda</taxon>
        <taxon>Hexapoda</taxon>
        <taxon>Insecta</taxon>
        <taxon>Pterygota</taxon>
        <taxon>Neoptera</taxon>
        <taxon>Endopterygota</taxon>
        <taxon>Lepidoptera</taxon>
        <taxon>Glossata</taxon>
        <taxon>Ditrysia</taxon>
        <taxon>Tineoidea</taxon>
        <taxon>Psychidae</taxon>
        <taxon>Oiketicinae</taxon>
        <taxon>Eumeta</taxon>
    </lineage>
</organism>
<reference evidence="2 3" key="1">
    <citation type="journal article" date="2019" name="Commun. Biol.">
        <title>The bagworm genome reveals a unique fibroin gene that provides high tensile strength.</title>
        <authorList>
            <person name="Kono N."/>
            <person name="Nakamura H."/>
            <person name="Ohtoshi R."/>
            <person name="Tomita M."/>
            <person name="Numata K."/>
            <person name="Arakawa K."/>
        </authorList>
    </citation>
    <scope>NUCLEOTIDE SEQUENCE [LARGE SCALE GENOMIC DNA]</scope>
</reference>
<name>A0A4C1U1M9_EUMVA</name>
<comment type="caution">
    <text evidence="2">The sequence shown here is derived from an EMBL/GenBank/DDBJ whole genome shotgun (WGS) entry which is preliminary data.</text>
</comment>
<dbReference type="EMBL" id="BGZK01000111">
    <property type="protein sequence ID" value="GBP19736.1"/>
    <property type="molecule type" value="Genomic_DNA"/>
</dbReference>
<sequence length="123" mass="13509">MSEHVTIYYGPYEAFYTLSHKPQKLNGLKVDVLDVRGTRGIWPLCAVARTWVVFAFDASIVGTRNKNSLSGVKGLIRTPVHVQRPRCFPTDSSEAEVALRPPLKSAPNLPRRCHVAAPVAAVA</sequence>
<dbReference type="Pfam" id="PF15092">
    <property type="entry name" value="UPF0728"/>
    <property type="match status" value="1"/>
</dbReference>
<dbReference type="OrthoDB" id="10003460at2759"/>
<accession>A0A4C1U1M9</accession>
<evidence type="ECO:0000256" key="1">
    <source>
        <dbReference type="ARBA" id="ARBA00009973"/>
    </source>
</evidence>
<dbReference type="AlphaFoldDB" id="A0A4C1U1M9"/>
<gene>
    <name evidence="2" type="ORF">EVAR_8896_1</name>
</gene>
<proteinExistence type="inferred from homology"/>
<evidence type="ECO:0000313" key="3">
    <source>
        <dbReference type="Proteomes" id="UP000299102"/>
    </source>
</evidence>
<keyword evidence="3" id="KW-1185">Reference proteome</keyword>
<comment type="similarity">
    <text evidence="1">Belongs to the UPF0728 family.</text>
</comment>
<dbReference type="Proteomes" id="UP000299102">
    <property type="component" value="Unassembled WGS sequence"/>
</dbReference>
<protein>
    <submittedName>
        <fullName evidence="2">Uncharacterized protein</fullName>
    </submittedName>
</protein>